<protein>
    <recommendedName>
        <fullName evidence="3">Flagella basal body P-ring formation protein FlgA</fullName>
    </recommendedName>
</protein>
<keyword evidence="9" id="KW-0282">Flagellum</keyword>
<evidence type="ECO:0000256" key="7">
    <source>
        <dbReference type="SAM" id="SignalP"/>
    </source>
</evidence>
<dbReference type="InterPro" id="IPR017585">
    <property type="entry name" value="SAF_FlgA"/>
</dbReference>
<feature type="chain" id="PRO_5022123695" description="Flagella basal body P-ring formation protein FlgA" evidence="7">
    <location>
        <begin position="20"/>
        <end position="354"/>
    </location>
</feature>
<dbReference type="Pfam" id="PF13144">
    <property type="entry name" value="ChapFlgA"/>
    <property type="match status" value="1"/>
</dbReference>
<gene>
    <name evidence="9" type="primary">flgA</name>
    <name evidence="9" type="ORF">EVB03_05675</name>
</gene>
<dbReference type="GO" id="GO:0042597">
    <property type="term" value="C:periplasmic space"/>
    <property type="evidence" value="ECO:0007669"/>
    <property type="project" value="UniProtKB-SubCell"/>
</dbReference>
<dbReference type="CDD" id="cd11614">
    <property type="entry name" value="SAF_CpaB_FlgA_like"/>
    <property type="match status" value="1"/>
</dbReference>
<dbReference type="Proteomes" id="UP000315889">
    <property type="component" value="Unassembled WGS sequence"/>
</dbReference>
<name>A0A520MFT1_9GAMM</name>
<evidence type="ECO:0000256" key="6">
    <source>
        <dbReference type="ARBA" id="ARBA00025643"/>
    </source>
</evidence>
<feature type="domain" description="SAF" evidence="8">
    <location>
        <begin position="231"/>
        <end position="292"/>
    </location>
</feature>
<dbReference type="PROSITE" id="PS51257">
    <property type="entry name" value="PROKAR_LIPOPROTEIN"/>
    <property type="match status" value="1"/>
</dbReference>
<comment type="caution">
    <text evidence="9">The sequence shown here is derived from an EMBL/GenBank/DDBJ whole genome shotgun (WGS) entry which is preliminary data.</text>
</comment>
<keyword evidence="9" id="KW-0966">Cell projection</keyword>
<keyword evidence="9" id="KW-0969">Cilium</keyword>
<evidence type="ECO:0000256" key="1">
    <source>
        <dbReference type="ARBA" id="ARBA00004418"/>
    </source>
</evidence>
<dbReference type="NCBIfam" id="TIGR03170">
    <property type="entry name" value="flgA_cterm"/>
    <property type="match status" value="1"/>
</dbReference>
<comment type="subcellular location">
    <subcellularLocation>
        <location evidence="1">Periplasm</location>
    </subcellularLocation>
</comment>
<sequence length="354" mass="39148">MYKSIILFAIVFYSCLVTAQNTPELSANKHALIKQAKIWVAEQVKLEPDQVEISATDRRLKIPRCDSTFDISFSYPSSQESIRISCPNTNWQVFVGVKLIKNALGFVFKADMPVGQLLSSDDIKPIVLKTSVRGLVREPNALKDMSLSKSVSAGDLVLQQYLTETVIVFQIKKDILAGEFIDLKSIKNVRKPLSLTSSTQRFPSRLLNQSTAARNLREGTILSREDLRVKHVVMISKEIIGRGQKLSSVNSALAPFYGPLPNDALFSDAGISQMETIRTIPPGQPIRISDLRPAPLVRPDDVVMLSIEKGSLQITIPMIALSKGQLGEQITLINPDSKEQVRAIVTGPRKAEIL</sequence>
<keyword evidence="5" id="KW-0574">Periplasm</keyword>
<keyword evidence="4 7" id="KW-0732">Signal</keyword>
<comment type="function">
    <text evidence="6">Involved in the assembly process of the P-ring formation. It may associate with FlgF on the rod constituting a structure essential for the P-ring assembly or may act as a modulator protein for the P-ring assembly.</text>
</comment>
<dbReference type="GO" id="GO:0044780">
    <property type="term" value="P:bacterial-type flagellum assembly"/>
    <property type="evidence" value="ECO:0007669"/>
    <property type="project" value="InterPro"/>
</dbReference>
<evidence type="ECO:0000256" key="4">
    <source>
        <dbReference type="ARBA" id="ARBA00022729"/>
    </source>
</evidence>
<dbReference type="PANTHER" id="PTHR36307:SF1">
    <property type="entry name" value="FLAGELLA BASAL BODY P-RING FORMATION PROTEIN FLGA"/>
    <property type="match status" value="1"/>
</dbReference>
<dbReference type="InterPro" id="IPR039246">
    <property type="entry name" value="Flagellar_FlgA"/>
</dbReference>
<dbReference type="AlphaFoldDB" id="A0A520MFT1"/>
<dbReference type="SMART" id="SM00858">
    <property type="entry name" value="SAF"/>
    <property type="match status" value="3"/>
</dbReference>
<evidence type="ECO:0000256" key="5">
    <source>
        <dbReference type="ARBA" id="ARBA00022764"/>
    </source>
</evidence>
<feature type="domain" description="SAF" evidence="8">
    <location>
        <begin position="103"/>
        <end position="163"/>
    </location>
</feature>
<evidence type="ECO:0000259" key="8">
    <source>
        <dbReference type="SMART" id="SM00858"/>
    </source>
</evidence>
<evidence type="ECO:0000256" key="3">
    <source>
        <dbReference type="ARBA" id="ARBA00014754"/>
    </source>
</evidence>
<proteinExistence type="inferred from homology"/>
<feature type="domain" description="SAF" evidence="8">
    <location>
        <begin position="166"/>
        <end position="228"/>
    </location>
</feature>
<evidence type="ECO:0000313" key="9">
    <source>
        <dbReference type="EMBL" id="RZO20086.1"/>
    </source>
</evidence>
<dbReference type="EMBL" id="SHBP01000006">
    <property type="protein sequence ID" value="RZO20086.1"/>
    <property type="molecule type" value="Genomic_DNA"/>
</dbReference>
<reference evidence="9 10" key="1">
    <citation type="submission" date="2019-02" db="EMBL/GenBank/DDBJ databases">
        <title>Prokaryotic population dynamics and viral predation in marine succession experiment using metagenomics: the confinement effect.</title>
        <authorList>
            <person name="Haro-Moreno J.M."/>
            <person name="Rodriguez-Valera F."/>
            <person name="Lopez-Perez M."/>
        </authorList>
    </citation>
    <scope>NUCLEOTIDE SEQUENCE [LARGE SCALE GENOMIC DNA]</scope>
    <source>
        <strain evidence="9">MED-G170</strain>
    </source>
</reference>
<evidence type="ECO:0000313" key="10">
    <source>
        <dbReference type="Proteomes" id="UP000315889"/>
    </source>
</evidence>
<dbReference type="InterPro" id="IPR013974">
    <property type="entry name" value="SAF"/>
</dbReference>
<dbReference type="PANTHER" id="PTHR36307">
    <property type="entry name" value="FLAGELLA BASAL BODY P-RING FORMATION PROTEIN FLGA"/>
    <property type="match status" value="1"/>
</dbReference>
<organism evidence="9 10">
    <name type="scientific">SAR92 clade bacterium</name>
    <dbReference type="NCBI Taxonomy" id="2315479"/>
    <lineage>
        <taxon>Bacteria</taxon>
        <taxon>Pseudomonadati</taxon>
        <taxon>Pseudomonadota</taxon>
        <taxon>Gammaproteobacteria</taxon>
        <taxon>Cellvibrionales</taxon>
        <taxon>Porticoccaceae</taxon>
        <taxon>SAR92 clade</taxon>
    </lineage>
</organism>
<accession>A0A520MFT1</accession>
<comment type="similarity">
    <text evidence="2">Belongs to the FlgA family.</text>
</comment>
<evidence type="ECO:0000256" key="2">
    <source>
        <dbReference type="ARBA" id="ARBA00010474"/>
    </source>
</evidence>
<feature type="signal peptide" evidence="7">
    <location>
        <begin position="1"/>
        <end position="19"/>
    </location>
</feature>
<dbReference type="Gene3D" id="2.30.30.760">
    <property type="match status" value="1"/>
</dbReference>